<keyword evidence="2" id="KW-0694">RNA-binding</keyword>
<proteinExistence type="predicted"/>
<protein>
    <submittedName>
        <fullName evidence="8">Uncharacterized protein</fullName>
    </submittedName>
</protein>
<evidence type="ECO:0000256" key="3">
    <source>
        <dbReference type="ARBA" id="ARBA00023242"/>
    </source>
</evidence>
<dbReference type="Pfam" id="PF14304">
    <property type="entry name" value="CSTF_C"/>
    <property type="match status" value="1"/>
</dbReference>
<gene>
    <name evidence="8" type="ORF">SAY87_006585</name>
</gene>
<feature type="region of interest" description="Disordered" evidence="4">
    <location>
        <begin position="370"/>
        <end position="413"/>
    </location>
</feature>
<feature type="region of interest" description="Disordered" evidence="4">
    <location>
        <begin position="221"/>
        <end position="305"/>
    </location>
</feature>
<reference evidence="8 9" key="1">
    <citation type="journal article" date="2023" name="Hortic Res">
        <title>Pangenome of water caltrop reveals structural variations and asymmetric subgenome divergence after allopolyploidization.</title>
        <authorList>
            <person name="Zhang X."/>
            <person name="Chen Y."/>
            <person name="Wang L."/>
            <person name="Yuan Y."/>
            <person name="Fang M."/>
            <person name="Shi L."/>
            <person name="Lu R."/>
            <person name="Comes H.P."/>
            <person name="Ma Y."/>
            <person name="Chen Y."/>
            <person name="Huang G."/>
            <person name="Zhou Y."/>
            <person name="Zheng Z."/>
            <person name="Qiu Y."/>
        </authorList>
    </citation>
    <scope>NUCLEOTIDE SEQUENCE [LARGE SCALE GENOMIC DNA]</scope>
    <source>
        <tissue evidence="8">Roots</tissue>
    </source>
</reference>
<name>A0AAN7K2X2_9MYRT</name>
<accession>A0AAN7K2X2</accession>
<dbReference type="InterPro" id="IPR025742">
    <property type="entry name" value="CSTF2_hinge"/>
</dbReference>
<feature type="compositionally biased region" description="Polar residues" evidence="4">
    <location>
        <begin position="260"/>
        <end position="305"/>
    </location>
</feature>
<keyword evidence="5" id="KW-1133">Transmembrane helix</keyword>
<dbReference type="InterPro" id="IPR038192">
    <property type="entry name" value="CSTF_C_sf"/>
</dbReference>
<feature type="domain" description="Transcription termination and cleavage factor C-terminal" evidence="6">
    <location>
        <begin position="417"/>
        <end position="451"/>
    </location>
</feature>
<organism evidence="8 9">
    <name type="scientific">Trapa incisa</name>
    <dbReference type="NCBI Taxonomy" id="236973"/>
    <lineage>
        <taxon>Eukaryota</taxon>
        <taxon>Viridiplantae</taxon>
        <taxon>Streptophyta</taxon>
        <taxon>Embryophyta</taxon>
        <taxon>Tracheophyta</taxon>
        <taxon>Spermatophyta</taxon>
        <taxon>Magnoliopsida</taxon>
        <taxon>eudicotyledons</taxon>
        <taxon>Gunneridae</taxon>
        <taxon>Pentapetalae</taxon>
        <taxon>rosids</taxon>
        <taxon>malvids</taxon>
        <taxon>Myrtales</taxon>
        <taxon>Lythraceae</taxon>
        <taxon>Trapa</taxon>
    </lineage>
</organism>
<feature type="domain" description="Cleavage stimulation factor subunit 2 hinge" evidence="7">
    <location>
        <begin position="65"/>
        <end position="108"/>
    </location>
</feature>
<dbReference type="FunFam" id="1.10.20.70:FF:000001">
    <property type="entry name" value="Cleavage stimulation factor subunit 2"/>
    <property type="match status" value="1"/>
</dbReference>
<feature type="transmembrane region" description="Helical" evidence="5">
    <location>
        <begin position="39"/>
        <end position="62"/>
    </location>
</feature>
<evidence type="ECO:0000256" key="5">
    <source>
        <dbReference type="SAM" id="Phobius"/>
    </source>
</evidence>
<dbReference type="Pfam" id="PF14327">
    <property type="entry name" value="CSTF2_hinge"/>
    <property type="match status" value="1"/>
</dbReference>
<comment type="caution">
    <text evidence="8">The sequence shown here is derived from an EMBL/GenBank/DDBJ whole genome shotgun (WGS) entry which is preliminary data.</text>
</comment>
<keyword evidence="3" id="KW-0539">Nucleus</keyword>
<dbReference type="Proteomes" id="UP001345219">
    <property type="component" value="Chromosome 6"/>
</dbReference>
<feature type="region of interest" description="Disordered" evidence="4">
    <location>
        <begin position="107"/>
        <end position="134"/>
    </location>
</feature>
<dbReference type="EMBL" id="JAXIOK010000013">
    <property type="protein sequence ID" value="KAK4756458.1"/>
    <property type="molecule type" value="Genomic_DNA"/>
</dbReference>
<dbReference type="Gene3D" id="1.10.20.70">
    <property type="entry name" value="Transcription termination and cleavage factor, C-terminal domain"/>
    <property type="match status" value="1"/>
</dbReference>
<dbReference type="PANTHER" id="PTHR47866:SF2">
    <property type="entry name" value="HYDROXYPROLINE-RICH GLYCOPROTEIN FAMILY PROTEIN"/>
    <property type="match status" value="1"/>
</dbReference>
<dbReference type="GO" id="GO:0003723">
    <property type="term" value="F:RNA binding"/>
    <property type="evidence" value="ECO:0007669"/>
    <property type="project" value="UniProtKB-KW"/>
</dbReference>
<dbReference type="InterPro" id="IPR026896">
    <property type="entry name" value="CSTF_C"/>
</dbReference>
<dbReference type="PANTHER" id="PTHR47866">
    <property type="entry name" value="HYDROXYPROLINE-RICH GLYCOPROTEIN FAMILY PROTEIN"/>
    <property type="match status" value="1"/>
</dbReference>
<comment type="subcellular location">
    <subcellularLocation>
        <location evidence="1">Nucleus</location>
    </subcellularLocation>
</comment>
<evidence type="ECO:0000256" key="2">
    <source>
        <dbReference type="ARBA" id="ARBA00022884"/>
    </source>
</evidence>
<evidence type="ECO:0000259" key="6">
    <source>
        <dbReference type="Pfam" id="PF14304"/>
    </source>
</evidence>
<evidence type="ECO:0000313" key="9">
    <source>
        <dbReference type="Proteomes" id="UP001345219"/>
    </source>
</evidence>
<feature type="compositionally biased region" description="Low complexity" evidence="4">
    <location>
        <begin position="228"/>
        <end position="250"/>
    </location>
</feature>
<evidence type="ECO:0000256" key="1">
    <source>
        <dbReference type="ARBA" id="ARBA00004123"/>
    </source>
</evidence>
<keyword evidence="5" id="KW-0812">Transmembrane</keyword>
<evidence type="ECO:0000256" key="4">
    <source>
        <dbReference type="SAM" id="MobiDB-lite"/>
    </source>
</evidence>
<sequence>MAAKEISGEGLSVDLAGMSKNQLYDIMSQMKAADFPSPAIAQFFFHFFLLEFISVLFFWRFFCCLQTLIEQNERQARQILIQNPVLTKALFQAQVMLGMVQPQTISKIPSTSSQQPQPLAQPLQQSSAQAQSNSSSVGFQDQTSLAQPLISARKQSHNPLTVEISSVMHVAPNLQSHVSASHTVQQQLKAQSISMTMPQSSQLPIQLPIHSASRPPLQQPIQTTGVPQTALQASSQSSLASQTRQSSVSSFHQYPPPMGSNVSYQHPSGTQHATQQMYHTVPKSSPSIGSFPQAQPGLTSQQPPQSLYQVGSSHLGSEFSQVASPMQVDRGSPWIPGLSEPTQPPRAPSLVPGSSHLGTEFSHQAVTPIQVDGGSPWIPGLTEHTQPPGPPSLAVPSQAGPGSQPPRTPALSAEMEKALLQQVMSLTPEQINLLPTEQRNQILQLQQMLRQ</sequence>
<dbReference type="AlphaFoldDB" id="A0AAN7K2X2"/>
<dbReference type="GO" id="GO:0031124">
    <property type="term" value="P:mRNA 3'-end processing"/>
    <property type="evidence" value="ECO:0007669"/>
    <property type="project" value="InterPro"/>
</dbReference>
<dbReference type="GO" id="GO:0005634">
    <property type="term" value="C:nucleus"/>
    <property type="evidence" value="ECO:0007669"/>
    <property type="project" value="UniProtKB-SubCell"/>
</dbReference>
<keyword evidence="5" id="KW-0472">Membrane</keyword>
<evidence type="ECO:0000259" key="7">
    <source>
        <dbReference type="Pfam" id="PF14327"/>
    </source>
</evidence>
<evidence type="ECO:0000313" key="8">
    <source>
        <dbReference type="EMBL" id="KAK4756458.1"/>
    </source>
</evidence>
<keyword evidence="9" id="KW-1185">Reference proteome</keyword>